<dbReference type="GO" id="GO:0010052">
    <property type="term" value="P:guard cell differentiation"/>
    <property type="evidence" value="ECO:0000318"/>
    <property type="project" value="GO_Central"/>
</dbReference>
<reference evidence="9" key="1">
    <citation type="journal article" date="2016" name="Nature">
        <title>The genome of the seagrass Zostera marina reveals angiosperm adaptation to the sea.</title>
        <authorList>
            <person name="Olsen J.L."/>
            <person name="Rouze P."/>
            <person name="Verhelst B."/>
            <person name="Lin Y.-C."/>
            <person name="Bayer T."/>
            <person name="Collen J."/>
            <person name="Dattolo E."/>
            <person name="De Paoli E."/>
            <person name="Dittami S."/>
            <person name="Maumus F."/>
            <person name="Michel G."/>
            <person name="Kersting A."/>
            <person name="Lauritano C."/>
            <person name="Lohaus R."/>
            <person name="Toepel M."/>
            <person name="Tonon T."/>
            <person name="Vanneste K."/>
            <person name="Amirebrahimi M."/>
            <person name="Brakel J."/>
            <person name="Bostroem C."/>
            <person name="Chovatia M."/>
            <person name="Grimwood J."/>
            <person name="Jenkins J.W."/>
            <person name="Jueterbock A."/>
            <person name="Mraz A."/>
            <person name="Stam W.T."/>
            <person name="Tice H."/>
            <person name="Bornberg-Bauer E."/>
            <person name="Green P.J."/>
            <person name="Pearson G.A."/>
            <person name="Procaccini G."/>
            <person name="Duarte C.M."/>
            <person name="Schmutz J."/>
            <person name="Reusch T.B.H."/>
            <person name="Van de Peer Y."/>
        </authorList>
    </citation>
    <scope>NUCLEOTIDE SEQUENCE [LARGE SCALE GENOMIC DNA]</scope>
    <source>
        <strain evidence="9">cv. Finnish</strain>
    </source>
</reference>
<keyword evidence="5" id="KW-1015">Disulfide bond</keyword>
<evidence type="ECO:0000256" key="6">
    <source>
        <dbReference type="RuleBase" id="RU367102"/>
    </source>
</evidence>
<dbReference type="OMA" id="RDTIFCI"/>
<dbReference type="Proteomes" id="UP000036987">
    <property type="component" value="Unassembled WGS sequence"/>
</dbReference>
<dbReference type="EMBL" id="LFYR01000916">
    <property type="protein sequence ID" value="KMZ67241.1"/>
    <property type="molecule type" value="Genomic_DNA"/>
</dbReference>
<evidence type="ECO:0000256" key="7">
    <source>
        <dbReference type="SAM" id="MobiDB-lite"/>
    </source>
</evidence>
<comment type="function">
    <text evidence="6">Controls stomatal patterning.</text>
</comment>
<feature type="chain" id="PRO_5027144877" description="Epidermal patterning factor-like protein" evidence="6">
    <location>
        <begin position="28"/>
        <end position="118"/>
    </location>
</feature>
<sequence length="118" mass="13476">MRSMELRRRDTIFCILFLLLCLMQVSIYSVMLETDGSTTDGEARRQQKSNNTGEEEGEETKWYHLGGPGSYPPRCRSKCGHCSPCRPVHVTVPPGTPVTTEYYPEAWRCKCGNRLYLP</sequence>
<keyword evidence="4 6" id="KW-0732">Signal</keyword>
<feature type="region of interest" description="Disordered" evidence="7">
    <location>
        <begin position="36"/>
        <end position="65"/>
    </location>
</feature>
<comment type="caution">
    <text evidence="8">The sequence shown here is derived from an EMBL/GenBank/DDBJ whole genome shotgun (WGS) entry which is preliminary data.</text>
</comment>
<dbReference type="InterPro" id="IPR039455">
    <property type="entry name" value="EPFL"/>
</dbReference>
<accession>A0A0K9PE63</accession>
<dbReference type="PANTHER" id="PTHR33109:SF4">
    <property type="entry name" value="EPIDERMAL PATTERNING FACTOR-LIKE PROTEIN 6"/>
    <property type="match status" value="1"/>
</dbReference>
<evidence type="ECO:0000256" key="4">
    <source>
        <dbReference type="ARBA" id="ARBA00022729"/>
    </source>
</evidence>
<evidence type="ECO:0000256" key="3">
    <source>
        <dbReference type="ARBA" id="ARBA00022525"/>
    </source>
</evidence>
<comment type="similarity">
    <text evidence="2 6">Belongs to the plant cysteine rich small secretory peptide family. Epidermal patterning factor subfamily.</text>
</comment>
<protein>
    <recommendedName>
        <fullName evidence="6">Epidermal patterning factor-like protein</fullName>
    </recommendedName>
</protein>
<keyword evidence="9" id="KW-1185">Reference proteome</keyword>
<dbReference type="Pfam" id="PF17181">
    <property type="entry name" value="EPF"/>
    <property type="match status" value="1"/>
</dbReference>
<dbReference type="PANTHER" id="PTHR33109">
    <property type="entry name" value="EPIDERMAL PATTERNING FACTOR-LIKE PROTEIN 4"/>
    <property type="match status" value="1"/>
</dbReference>
<dbReference type="AlphaFoldDB" id="A0A0K9PE63"/>
<evidence type="ECO:0000313" key="9">
    <source>
        <dbReference type="Proteomes" id="UP000036987"/>
    </source>
</evidence>
<evidence type="ECO:0000256" key="5">
    <source>
        <dbReference type="ARBA" id="ARBA00023157"/>
    </source>
</evidence>
<dbReference type="GO" id="GO:0005576">
    <property type="term" value="C:extracellular region"/>
    <property type="evidence" value="ECO:0007669"/>
    <property type="project" value="UniProtKB-SubCell"/>
</dbReference>
<name>A0A0K9PE63_ZOSMR</name>
<organism evidence="8 9">
    <name type="scientific">Zostera marina</name>
    <name type="common">Eelgrass</name>
    <dbReference type="NCBI Taxonomy" id="29655"/>
    <lineage>
        <taxon>Eukaryota</taxon>
        <taxon>Viridiplantae</taxon>
        <taxon>Streptophyta</taxon>
        <taxon>Embryophyta</taxon>
        <taxon>Tracheophyta</taxon>
        <taxon>Spermatophyta</taxon>
        <taxon>Magnoliopsida</taxon>
        <taxon>Liliopsida</taxon>
        <taxon>Zosteraceae</taxon>
        <taxon>Zostera</taxon>
    </lineage>
</organism>
<evidence type="ECO:0000256" key="1">
    <source>
        <dbReference type="ARBA" id="ARBA00004613"/>
    </source>
</evidence>
<evidence type="ECO:0000256" key="2">
    <source>
        <dbReference type="ARBA" id="ARBA00008127"/>
    </source>
</evidence>
<comment type="subcellular location">
    <subcellularLocation>
        <location evidence="1 6">Secreted</location>
    </subcellularLocation>
</comment>
<feature type="signal peptide" evidence="6">
    <location>
        <begin position="1"/>
        <end position="27"/>
    </location>
</feature>
<evidence type="ECO:0000313" key="8">
    <source>
        <dbReference type="EMBL" id="KMZ67241.1"/>
    </source>
</evidence>
<keyword evidence="3 6" id="KW-0964">Secreted</keyword>
<dbReference type="STRING" id="29655.A0A0K9PE63"/>
<keyword evidence="6" id="KW-0217">Developmental protein</keyword>
<gene>
    <name evidence="8" type="ORF">ZOSMA_270G00140</name>
</gene>
<proteinExistence type="inferred from homology"/>